<evidence type="ECO:0000256" key="7">
    <source>
        <dbReference type="ARBA" id="ARBA00022989"/>
    </source>
</evidence>
<dbReference type="InterPro" id="IPR006201">
    <property type="entry name" value="Neur_channel"/>
</dbReference>
<keyword evidence="9 11" id="KW-0472">Membrane</keyword>
<evidence type="ECO:0000256" key="1">
    <source>
        <dbReference type="ARBA" id="ARBA00004141"/>
    </source>
</evidence>
<feature type="domain" description="Neurotransmitter-gated ion-channel transmembrane" evidence="13">
    <location>
        <begin position="262"/>
        <end position="351"/>
    </location>
</feature>
<keyword evidence="15" id="KW-1185">Reference proteome</keyword>
<dbReference type="EMBL" id="CAXLJM020000016">
    <property type="protein sequence ID" value="CAL8083127.1"/>
    <property type="molecule type" value="Genomic_DNA"/>
</dbReference>
<gene>
    <name evidence="14" type="ORF">ODALV1_LOCUS5402</name>
</gene>
<reference evidence="14 15" key="1">
    <citation type="submission" date="2024-08" db="EMBL/GenBank/DDBJ databases">
        <authorList>
            <person name="Cucini C."/>
            <person name="Frati F."/>
        </authorList>
    </citation>
    <scope>NUCLEOTIDE SEQUENCE [LARGE SCALE GENOMIC DNA]</scope>
</reference>
<evidence type="ECO:0000256" key="3">
    <source>
        <dbReference type="ARBA" id="ARBA00022448"/>
    </source>
</evidence>
<feature type="signal peptide" evidence="11">
    <location>
        <begin position="1"/>
        <end position="26"/>
    </location>
</feature>
<comment type="subcellular location">
    <subcellularLocation>
        <location evidence="2">Cell membrane</location>
    </subcellularLocation>
    <subcellularLocation>
        <location evidence="1">Membrane</location>
        <topology evidence="1">Multi-pass membrane protein</topology>
    </subcellularLocation>
</comment>
<dbReference type="InterPro" id="IPR006202">
    <property type="entry name" value="Neur_chan_lig-bd"/>
</dbReference>
<dbReference type="PANTHER" id="PTHR18945">
    <property type="entry name" value="NEUROTRANSMITTER GATED ION CHANNEL"/>
    <property type="match status" value="1"/>
</dbReference>
<dbReference type="InterPro" id="IPR036719">
    <property type="entry name" value="Neuro-gated_channel_TM_sf"/>
</dbReference>
<dbReference type="InterPro" id="IPR006028">
    <property type="entry name" value="GABAA/Glycine_rcpt"/>
</dbReference>
<evidence type="ECO:0000256" key="2">
    <source>
        <dbReference type="ARBA" id="ARBA00004236"/>
    </source>
</evidence>
<feature type="transmembrane region" description="Helical" evidence="11">
    <location>
        <begin position="320"/>
        <end position="342"/>
    </location>
</feature>
<dbReference type="PRINTS" id="PR00253">
    <property type="entry name" value="GABAARECEPTR"/>
</dbReference>
<evidence type="ECO:0000313" key="14">
    <source>
        <dbReference type="EMBL" id="CAL8083127.1"/>
    </source>
</evidence>
<organism evidence="14 15">
    <name type="scientific">Orchesella dallaii</name>
    <dbReference type="NCBI Taxonomy" id="48710"/>
    <lineage>
        <taxon>Eukaryota</taxon>
        <taxon>Metazoa</taxon>
        <taxon>Ecdysozoa</taxon>
        <taxon>Arthropoda</taxon>
        <taxon>Hexapoda</taxon>
        <taxon>Collembola</taxon>
        <taxon>Entomobryomorpha</taxon>
        <taxon>Entomobryoidea</taxon>
        <taxon>Orchesellidae</taxon>
        <taxon>Orchesellinae</taxon>
        <taxon>Orchesella</taxon>
    </lineage>
</organism>
<dbReference type="InterPro" id="IPR006029">
    <property type="entry name" value="Neurotrans-gated_channel_TM"/>
</dbReference>
<name>A0ABP1Q584_9HEXA</name>
<dbReference type="PROSITE" id="PS00236">
    <property type="entry name" value="NEUROTR_ION_CHANNEL"/>
    <property type="match status" value="1"/>
</dbReference>
<sequence length="405" mass="46430">MSKHLQLIKCLILCGFLATILVPTHCQLRPFGASRVEKRQREKKILDKILGGTYDSNIRPTGGNSTNGETQVTVNLAVNAVSKIDDFNMEYSVQLTQRMEWSDDRLKFFQLDEDRTNPIKHLTLTDVSKIWMPDIFFINEKAGNFHNIIKPNVYIRIFPNGVVSISIRITLRLACPMNLVLFPMDTQKCAIIMASYAWTTDDLIFRWREENPVQLPDLALPRFTMQSNITSICDRETVTGKYSCIRVDFVLTRNFSFYLTQMYIPCIMLVIVSWVSFWLDENAVPARTALGITTLLTMATQQANMNKNLPPVSYTKALDVWSGTCLAFIFCALLEFALVNYATRFDKRTKAKIHEHVGHDPVVGGWLSRRYPSTSKKIDVVARILFPLLFILFNIVYWLAYLLNA</sequence>
<keyword evidence="5 11" id="KW-0812">Transmembrane</keyword>
<dbReference type="InterPro" id="IPR036734">
    <property type="entry name" value="Neur_chan_lig-bd_sf"/>
</dbReference>
<dbReference type="Proteomes" id="UP001642540">
    <property type="component" value="Unassembled WGS sequence"/>
</dbReference>
<dbReference type="InterPro" id="IPR018000">
    <property type="entry name" value="Neurotransmitter_ion_chnl_CS"/>
</dbReference>
<dbReference type="NCBIfam" id="TIGR00860">
    <property type="entry name" value="LIC"/>
    <property type="match status" value="1"/>
</dbReference>
<dbReference type="CDD" id="cd19062">
    <property type="entry name" value="LGIC_TM_GluCl"/>
    <property type="match status" value="1"/>
</dbReference>
<feature type="transmembrane region" description="Helical" evidence="11">
    <location>
        <begin position="255"/>
        <end position="277"/>
    </location>
</feature>
<evidence type="ECO:0000256" key="5">
    <source>
        <dbReference type="ARBA" id="ARBA00022692"/>
    </source>
</evidence>
<keyword evidence="3 11" id="KW-0813">Transport</keyword>
<feature type="chain" id="PRO_5045000889" description="Glutamate-gated chloride channel" evidence="11">
    <location>
        <begin position="27"/>
        <end position="405"/>
    </location>
</feature>
<keyword evidence="4" id="KW-1003">Cell membrane</keyword>
<dbReference type="CDD" id="cd18993">
    <property type="entry name" value="LGIC_ECD_GluCl"/>
    <property type="match status" value="1"/>
</dbReference>
<comment type="similarity">
    <text evidence="11">Belongs to the ligand-gated ion channel (TC 1.A.9) family.</text>
</comment>
<keyword evidence="8 11" id="KW-0406">Ion transport</keyword>
<protein>
    <recommendedName>
        <fullName evidence="16">Glutamate-gated chloride channel</fullName>
    </recommendedName>
</protein>
<accession>A0ABP1Q584</accession>
<comment type="caution">
    <text evidence="11">Lacks conserved residue(s) required for the propagation of feature annotation.</text>
</comment>
<dbReference type="Pfam" id="PF02932">
    <property type="entry name" value="Neur_chan_memb"/>
    <property type="match status" value="1"/>
</dbReference>
<evidence type="ECO:0000256" key="10">
    <source>
        <dbReference type="ARBA" id="ARBA00023303"/>
    </source>
</evidence>
<proteinExistence type="inferred from homology"/>
<evidence type="ECO:0000256" key="8">
    <source>
        <dbReference type="ARBA" id="ARBA00023065"/>
    </source>
</evidence>
<feature type="domain" description="Neurotransmitter-gated ion-channel ligand-binding" evidence="12">
    <location>
        <begin position="42"/>
        <end position="254"/>
    </location>
</feature>
<evidence type="ECO:0000313" key="15">
    <source>
        <dbReference type="Proteomes" id="UP001642540"/>
    </source>
</evidence>
<evidence type="ECO:0000256" key="9">
    <source>
        <dbReference type="ARBA" id="ARBA00023136"/>
    </source>
</evidence>
<keyword evidence="7 11" id="KW-1133">Transmembrane helix</keyword>
<dbReference type="Gene3D" id="2.70.170.10">
    <property type="entry name" value="Neurotransmitter-gated ion-channel ligand-binding domain"/>
    <property type="match status" value="1"/>
</dbReference>
<dbReference type="SUPFAM" id="SSF90112">
    <property type="entry name" value="Neurotransmitter-gated ion-channel transmembrane pore"/>
    <property type="match status" value="1"/>
</dbReference>
<keyword evidence="6 11" id="KW-0732">Signal</keyword>
<dbReference type="PRINTS" id="PR00252">
    <property type="entry name" value="NRIONCHANNEL"/>
</dbReference>
<dbReference type="InterPro" id="IPR044721">
    <property type="entry name" value="GluCl_TM"/>
</dbReference>
<evidence type="ECO:0000259" key="13">
    <source>
        <dbReference type="Pfam" id="PF02932"/>
    </source>
</evidence>
<evidence type="ECO:0000256" key="4">
    <source>
        <dbReference type="ARBA" id="ARBA00022475"/>
    </source>
</evidence>
<dbReference type="Gene3D" id="1.20.58.390">
    <property type="entry name" value="Neurotransmitter-gated ion-channel transmembrane domain"/>
    <property type="match status" value="1"/>
</dbReference>
<feature type="transmembrane region" description="Helical" evidence="11">
    <location>
        <begin position="380"/>
        <end position="400"/>
    </location>
</feature>
<dbReference type="InterPro" id="IPR038050">
    <property type="entry name" value="Neuro_actylchol_rec"/>
</dbReference>
<keyword evidence="10 11" id="KW-0407">Ion channel</keyword>
<comment type="caution">
    <text evidence="14">The sequence shown here is derived from an EMBL/GenBank/DDBJ whole genome shotgun (WGS) entry which is preliminary data.</text>
</comment>
<evidence type="ECO:0000256" key="11">
    <source>
        <dbReference type="RuleBase" id="RU000687"/>
    </source>
</evidence>
<evidence type="ECO:0000256" key="6">
    <source>
        <dbReference type="ARBA" id="ARBA00022729"/>
    </source>
</evidence>
<dbReference type="SUPFAM" id="SSF63712">
    <property type="entry name" value="Nicotinic receptor ligand binding domain-like"/>
    <property type="match status" value="1"/>
</dbReference>
<evidence type="ECO:0000259" key="12">
    <source>
        <dbReference type="Pfam" id="PF02931"/>
    </source>
</evidence>
<dbReference type="Pfam" id="PF02931">
    <property type="entry name" value="Neur_chan_LBD"/>
    <property type="match status" value="1"/>
</dbReference>
<evidence type="ECO:0008006" key="16">
    <source>
        <dbReference type="Google" id="ProtNLM"/>
    </source>
</evidence>